<dbReference type="GO" id="GO:0016301">
    <property type="term" value="F:kinase activity"/>
    <property type="evidence" value="ECO:0007669"/>
    <property type="project" value="TreeGrafter"/>
</dbReference>
<evidence type="ECO:0000313" key="3">
    <source>
        <dbReference type="Proteomes" id="UP000002734"/>
    </source>
</evidence>
<dbReference type="RefSeq" id="WP_015853847.1">
    <property type="nucleotide sequence ID" value="NC_012880.1"/>
</dbReference>
<proteinExistence type="predicted"/>
<gene>
    <name evidence="2" type="ordered locus">Dd703_2151</name>
</gene>
<dbReference type="KEGG" id="dda:Dd703_2151"/>
<dbReference type="PANTHER" id="PTHR40398:SF1">
    <property type="entry name" value="PTS SYSTEM GLUCITOL_SORBITOL-SPECIFIC EIIA COMPONENT"/>
    <property type="match status" value="1"/>
</dbReference>
<dbReference type="GO" id="GO:0008982">
    <property type="term" value="F:protein-N(PI)-phosphohistidine-sugar phosphotransferase activity"/>
    <property type="evidence" value="ECO:0007669"/>
    <property type="project" value="InterPro"/>
</dbReference>
<dbReference type="InterPro" id="IPR036665">
    <property type="entry name" value="PTS_IIA_glucitol/sorbitol_sf"/>
</dbReference>
<dbReference type="PANTHER" id="PTHR40398">
    <property type="entry name" value="PTS SYSTEM GLUCITOL/SORBITOL-SPECIFIC EIIA COMPONENT"/>
    <property type="match status" value="1"/>
</dbReference>
<dbReference type="Pfam" id="PF03829">
    <property type="entry name" value="PTSIIA_gutA"/>
    <property type="match status" value="1"/>
</dbReference>
<keyword evidence="3" id="KW-1185">Reference proteome</keyword>
<evidence type="ECO:0000256" key="1">
    <source>
        <dbReference type="PROSITE-ProRule" id="PRU00420"/>
    </source>
</evidence>
<dbReference type="GO" id="GO:0005737">
    <property type="term" value="C:cytoplasm"/>
    <property type="evidence" value="ECO:0007669"/>
    <property type="project" value="InterPro"/>
</dbReference>
<name>C6C744_MUSP7</name>
<dbReference type="AlphaFoldDB" id="C6C744"/>
<accession>C6C744</accession>
<dbReference type="SUPFAM" id="SSF141530">
    <property type="entry name" value="PTSIIA/GutA-like"/>
    <property type="match status" value="1"/>
</dbReference>
<dbReference type="Gene3D" id="2.40.33.40">
    <property type="entry name" value="Phosphotransferase system, glucitol/sorbitol-specific IIA component"/>
    <property type="match status" value="1"/>
</dbReference>
<dbReference type="eggNOG" id="COG3731">
    <property type="taxonomic scope" value="Bacteria"/>
</dbReference>
<dbReference type="HOGENOM" id="CLU_138435_2_1_6"/>
<organism evidence="2 3">
    <name type="scientific">Musicola paradisiaca (strain Ech703)</name>
    <name type="common">Dickeya paradisiaca</name>
    <name type="synonym">Dickeya dadantii</name>
    <dbReference type="NCBI Taxonomy" id="579405"/>
    <lineage>
        <taxon>Bacteria</taxon>
        <taxon>Pseudomonadati</taxon>
        <taxon>Pseudomonadota</taxon>
        <taxon>Gammaproteobacteria</taxon>
        <taxon>Enterobacterales</taxon>
        <taxon>Pectobacteriaceae</taxon>
        <taxon>Musicola</taxon>
    </lineage>
</organism>
<dbReference type="PROSITE" id="PS51097">
    <property type="entry name" value="PTS_EIIA_TYPE_5"/>
    <property type="match status" value="1"/>
</dbReference>
<dbReference type="EMBL" id="CP001654">
    <property type="protein sequence ID" value="ACS85938.1"/>
    <property type="molecule type" value="Genomic_DNA"/>
</dbReference>
<dbReference type="InterPro" id="IPR004716">
    <property type="entry name" value="PTS_IIA_glucitol/sorbitol-sp"/>
</dbReference>
<sequence length="123" mass="13499">MRHVVWQATIRAVGQEAEAMRQDNRVILFSDCVPPDLGAYCLLHQDDEWFQPLAVDQQLELDGKNYVITAVGDVANHNLRELGHITLLFDGSATAELPGTVHVKGNIPDKLPGSGNIIISEPC</sequence>
<dbReference type="Proteomes" id="UP000002734">
    <property type="component" value="Chromosome"/>
</dbReference>
<dbReference type="STRING" id="579405.Dd703_2151"/>
<reference evidence="2" key="1">
    <citation type="submission" date="2009-06" db="EMBL/GenBank/DDBJ databases">
        <title>Complete sequence of Dickeya dadantii Ech703.</title>
        <authorList>
            <consortium name="US DOE Joint Genome Institute"/>
            <person name="Lucas S."/>
            <person name="Copeland A."/>
            <person name="Lapidus A."/>
            <person name="Glavina del Rio T."/>
            <person name="Dalin E."/>
            <person name="Tice H."/>
            <person name="Bruce D."/>
            <person name="Goodwin L."/>
            <person name="Pitluck S."/>
            <person name="Chertkov O."/>
            <person name="Brettin T."/>
            <person name="Detter J.C."/>
            <person name="Han C."/>
            <person name="Larimer F."/>
            <person name="Land M."/>
            <person name="Hauser L."/>
            <person name="Kyrpides N."/>
            <person name="Mikhailova N."/>
            <person name="Balakrishnan V."/>
            <person name="Glasner J."/>
            <person name="Perna N.T."/>
        </authorList>
    </citation>
    <scope>NUCLEOTIDE SEQUENCE [LARGE SCALE GENOMIC DNA]</scope>
    <source>
        <strain evidence="2">Ech703</strain>
    </source>
</reference>
<protein>
    <submittedName>
        <fullName evidence="2">PTS system glucitol/sorbitol-specific IIA component</fullName>
    </submittedName>
</protein>
<evidence type="ECO:0000313" key="2">
    <source>
        <dbReference type="EMBL" id="ACS85938.1"/>
    </source>
</evidence>
<feature type="modified residue" description="Phosphohistidine; by HPr" evidence="1">
    <location>
        <position position="44"/>
    </location>
</feature>
<dbReference type="GO" id="GO:0009401">
    <property type="term" value="P:phosphoenolpyruvate-dependent sugar phosphotransferase system"/>
    <property type="evidence" value="ECO:0007669"/>
    <property type="project" value="InterPro"/>
</dbReference>